<dbReference type="InterPro" id="IPR036179">
    <property type="entry name" value="Ig-like_dom_sf"/>
</dbReference>
<organism evidence="2 3">
    <name type="scientific">Dibothriocephalus latus</name>
    <name type="common">Fish tapeworm</name>
    <name type="synonym">Diphyllobothrium latum</name>
    <dbReference type="NCBI Taxonomy" id="60516"/>
    <lineage>
        <taxon>Eukaryota</taxon>
        <taxon>Metazoa</taxon>
        <taxon>Spiralia</taxon>
        <taxon>Lophotrochozoa</taxon>
        <taxon>Platyhelminthes</taxon>
        <taxon>Cestoda</taxon>
        <taxon>Eucestoda</taxon>
        <taxon>Diphyllobothriidea</taxon>
        <taxon>Diphyllobothriidae</taxon>
        <taxon>Dibothriocephalus</taxon>
    </lineage>
</organism>
<dbReference type="OrthoDB" id="6244905at2759"/>
<dbReference type="InterPro" id="IPR013783">
    <property type="entry name" value="Ig-like_fold"/>
</dbReference>
<proteinExistence type="predicted"/>
<evidence type="ECO:0000313" key="3">
    <source>
        <dbReference type="Proteomes" id="UP000281553"/>
    </source>
</evidence>
<feature type="domain" description="Ig-like" evidence="1">
    <location>
        <begin position="33"/>
        <end position="96"/>
    </location>
</feature>
<evidence type="ECO:0000259" key="1">
    <source>
        <dbReference type="PROSITE" id="PS50835"/>
    </source>
</evidence>
<dbReference type="SMART" id="SM00409">
    <property type="entry name" value="IG"/>
    <property type="match status" value="1"/>
</dbReference>
<accession>A0A3P6RLD3</accession>
<dbReference type="InterPro" id="IPR003599">
    <property type="entry name" value="Ig_sub"/>
</dbReference>
<dbReference type="AlphaFoldDB" id="A0A3P6RLD3"/>
<sequence length="117" mass="13164">MSVILTSIFSLTGYTASLQYRIDYRRSYLVLLGDTINLTCPYTTPFYKWTPSAQTSWILSEDQVYSLKADSLAVSGRYICSAVNGFGHNSAEFNIKVIGEFAIVENVPPLLAKFRNY</sequence>
<dbReference type="SUPFAM" id="SSF48726">
    <property type="entry name" value="Immunoglobulin"/>
    <property type="match status" value="1"/>
</dbReference>
<gene>
    <name evidence="2" type="ORF">DILT_LOCUS1347</name>
</gene>
<name>A0A3P6RLD3_DIBLA</name>
<reference evidence="2 3" key="1">
    <citation type="submission" date="2018-11" db="EMBL/GenBank/DDBJ databases">
        <authorList>
            <consortium name="Pathogen Informatics"/>
        </authorList>
    </citation>
    <scope>NUCLEOTIDE SEQUENCE [LARGE SCALE GENOMIC DNA]</scope>
</reference>
<dbReference type="Proteomes" id="UP000281553">
    <property type="component" value="Unassembled WGS sequence"/>
</dbReference>
<protein>
    <recommendedName>
        <fullName evidence="1">Ig-like domain-containing protein</fullName>
    </recommendedName>
</protein>
<dbReference type="InterPro" id="IPR007110">
    <property type="entry name" value="Ig-like_dom"/>
</dbReference>
<dbReference type="EMBL" id="UYRU01008692">
    <property type="protein sequence ID" value="VDK42818.1"/>
    <property type="molecule type" value="Genomic_DNA"/>
</dbReference>
<dbReference type="PROSITE" id="PS50835">
    <property type="entry name" value="IG_LIKE"/>
    <property type="match status" value="1"/>
</dbReference>
<evidence type="ECO:0000313" key="2">
    <source>
        <dbReference type="EMBL" id="VDK42818.1"/>
    </source>
</evidence>
<dbReference type="Gene3D" id="2.60.40.10">
    <property type="entry name" value="Immunoglobulins"/>
    <property type="match status" value="1"/>
</dbReference>
<keyword evidence="3" id="KW-1185">Reference proteome</keyword>